<feature type="region of interest" description="Disordered" evidence="1">
    <location>
        <begin position="446"/>
        <end position="505"/>
    </location>
</feature>
<feature type="compositionally biased region" description="Basic residues" evidence="1">
    <location>
        <begin position="613"/>
        <end position="625"/>
    </location>
</feature>
<sequence>MAPSPRKPTPSPFKQTWDETDAAFLDPTSLPIARLPRGWERKQETKVTTKGKQKKVWRRYTTRSRASDASPEDDDEEEHDSRARAVKKLQRMSPEAMEKSASMRHGRQRAFKATRWDRRKSVLPRKRTPVAPAVDGAEDANESNDEARDADNADLSNNTFSEVDLLGMGDAAPISDLVPEGCDRRATFTFSVEGQPGDNEIAALPVADDPPEHNATVIQLHSPTNNAFLLGRGHATDNVDYPELPRSPKAEARITDSPAEGQQGDLQAEGISEDDVSDTIIVVRSAKSHLSPAKEEPPTREVQEEVHNEESVALQTSSVEVTDVSYPSLPAAISSVESQEPAASLEDQTTNETEPAVEVPESRPEDGDSDMELDGHDDQDGSPDEEFTEASLQLNIQRQLEMELEVKQSEAQDMPEQQEVLATYSAVRSEDVVLADEVNDLFSQEVQDTERCEKVEPRPIETEKPEDDIAAGLTLSFSVPLSQEPTPRKLRSPSPPAVEQGPEDATMTIALEDDTAILKDFLFRAAASKASKVTTTHRRESVQNRRDSDVIRHALASPRKVLEDKDPNSPSKYDNDVTLDLSQTLTLTPDLQGPGSPTQDQSEAEGAEDSKGARSRRSSRTRKSRLPAPSSAQPAGPPKIAVRRADGGEPIVLKKSDAQELSLLTRANTRKNKQGAFAVNVRLLKLANDAAGRSEDSTVEAVQVPGKKYVRWDEQLAYYQEDTVTLTNTLAEAESLATPDELSLPTPVSTPSAKSKSKVPKDKNSTPKIRRVRGLGTTNGTPGKGLLQPGLLLPESVQEEREAAQAQAHPQRLPKPKSSKLKKMPVSSSSTATPTSTAMAVSSYSKLPTLDVAPVGVEPTHLSTIFSTTATTTFMSKERKFRLATPKKVKLPQPTSTVPVEGKENQQRTGLAAATPKKGIPMPSGTIPPSAGGETGLPRRRTRKM</sequence>
<feature type="compositionally biased region" description="Basic residues" evidence="1">
    <location>
        <begin position="812"/>
        <end position="823"/>
    </location>
</feature>
<reference evidence="2" key="1">
    <citation type="journal article" date="2020" name="Stud. Mycol.">
        <title>101 Dothideomycetes genomes: a test case for predicting lifestyles and emergence of pathogens.</title>
        <authorList>
            <person name="Haridas S."/>
            <person name="Albert R."/>
            <person name="Binder M."/>
            <person name="Bloem J."/>
            <person name="Labutti K."/>
            <person name="Salamov A."/>
            <person name="Andreopoulos B."/>
            <person name="Baker S."/>
            <person name="Barry K."/>
            <person name="Bills G."/>
            <person name="Bluhm B."/>
            <person name="Cannon C."/>
            <person name="Castanera R."/>
            <person name="Culley D."/>
            <person name="Daum C."/>
            <person name="Ezra D."/>
            <person name="Gonzalez J."/>
            <person name="Henrissat B."/>
            <person name="Kuo A."/>
            <person name="Liang C."/>
            <person name="Lipzen A."/>
            <person name="Lutzoni F."/>
            <person name="Magnuson J."/>
            <person name="Mondo S."/>
            <person name="Nolan M."/>
            <person name="Ohm R."/>
            <person name="Pangilinan J."/>
            <person name="Park H.-J."/>
            <person name="Ramirez L."/>
            <person name="Alfaro M."/>
            <person name="Sun H."/>
            <person name="Tritt A."/>
            <person name="Yoshinaga Y."/>
            <person name="Zwiers L.-H."/>
            <person name="Turgeon B."/>
            <person name="Goodwin S."/>
            <person name="Spatafora J."/>
            <person name="Crous P."/>
            <person name="Grigoriev I."/>
        </authorList>
    </citation>
    <scope>NUCLEOTIDE SEQUENCE</scope>
    <source>
        <strain evidence="2">CBS 122367</strain>
    </source>
</reference>
<dbReference type="OrthoDB" id="4207369at2759"/>
<gene>
    <name evidence="2" type="ORF">K458DRAFT_399526</name>
</gene>
<feature type="compositionally biased region" description="Low complexity" evidence="1">
    <location>
        <begin position="784"/>
        <end position="794"/>
    </location>
</feature>
<organism evidence="2 3">
    <name type="scientific">Lentithecium fluviatile CBS 122367</name>
    <dbReference type="NCBI Taxonomy" id="1168545"/>
    <lineage>
        <taxon>Eukaryota</taxon>
        <taxon>Fungi</taxon>
        <taxon>Dikarya</taxon>
        <taxon>Ascomycota</taxon>
        <taxon>Pezizomycotina</taxon>
        <taxon>Dothideomycetes</taxon>
        <taxon>Pleosporomycetidae</taxon>
        <taxon>Pleosporales</taxon>
        <taxon>Massarineae</taxon>
        <taxon>Lentitheciaceae</taxon>
        <taxon>Lentithecium</taxon>
    </lineage>
</organism>
<keyword evidence="3" id="KW-1185">Reference proteome</keyword>
<feature type="compositionally biased region" description="Basic and acidic residues" evidence="1">
    <location>
        <begin position="643"/>
        <end position="653"/>
    </location>
</feature>
<feature type="region of interest" description="Disordered" evidence="1">
    <location>
        <begin position="735"/>
        <end position="841"/>
    </location>
</feature>
<dbReference type="Proteomes" id="UP000799291">
    <property type="component" value="Unassembled WGS sequence"/>
</dbReference>
<proteinExistence type="predicted"/>
<feature type="compositionally biased region" description="Basic residues" evidence="1">
    <location>
        <begin position="102"/>
        <end position="113"/>
    </location>
</feature>
<dbReference type="AlphaFoldDB" id="A0A6G1JJ27"/>
<accession>A0A6G1JJ27</accession>
<evidence type="ECO:0000256" key="1">
    <source>
        <dbReference type="SAM" id="MobiDB-lite"/>
    </source>
</evidence>
<feature type="compositionally biased region" description="Basic residues" evidence="1">
    <location>
        <begin position="49"/>
        <end position="62"/>
    </location>
</feature>
<feature type="compositionally biased region" description="Pro residues" evidence="1">
    <location>
        <begin position="1"/>
        <end position="11"/>
    </location>
</feature>
<feature type="compositionally biased region" description="Low complexity" evidence="1">
    <location>
        <begin position="824"/>
        <end position="841"/>
    </location>
</feature>
<dbReference type="EMBL" id="MU005571">
    <property type="protein sequence ID" value="KAF2690149.1"/>
    <property type="molecule type" value="Genomic_DNA"/>
</dbReference>
<feature type="region of interest" description="Disordered" evidence="1">
    <location>
        <begin position="1"/>
        <end position="156"/>
    </location>
</feature>
<feature type="compositionally biased region" description="Basic and acidic residues" evidence="1">
    <location>
        <begin position="537"/>
        <end position="552"/>
    </location>
</feature>
<feature type="compositionally biased region" description="Polar residues" evidence="1">
    <location>
        <begin position="580"/>
        <end position="601"/>
    </location>
</feature>
<feature type="compositionally biased region" description="Basic and acidic residues" evidence="1">
    <location>
        <begin position="37"/>
        <end position="47"/>
    </location>
</feature>
<feature type="region of interest" description="Disordered" evidence="1">
    <location>
        <begin position="889"/>
        <end position="945"/>
    </location>
</feature>
<protein>
    <submittedName>
        <fullName evidence="2">Uncharacterized protein</fullName>
    </submittedName>
</protein>
<feature type="compositionally biased region" description="Basic and acidic residues" evidence="1">
    <location>
        <begin position="292"/>
        <end position="310"/>
    </location>
</feature>
<evidence type="ECO:0000313" key="2">
    <source>
        <dbReference type="EMBL" id="KAF2690149.1"/>
    </source>
</evidence>
<name>A0A6G1JJ27_9PLEO</name>
<feature type="region of interest" description="Disordered" evidence="1">
    <location>
        <begin position="335"/>
        <end position="393"/>
    </location>
</feature>
<feature type="region of interest" description="Disordered" evidence="1">
    <location>
        <begin position="528"/>
        <end position="653"/>
    </location>
</feature>
<feature type="region of interest" description="Disordered" evidence="1">
    <location>
        <begin position="287"/>
        <end position="320"/>
    </location>
</feature>
<feature type="compositionally biased region" description="Basic and acidic residues" evidence="1">
    <location>
        <begin position="448"/>
        <end position="463"/>
    </location>
</feature>
<evidence type="ECO:0000313" key="3">
    <source>
        <dbReference type="Proteomes" id="UP000799291"/>
    </source>
</evidence>
<feature type="compositionally biased region" description="Polar residues" evidence="1">
    <location>
        <begin position="475"/>
        <end position="485"/>
    </location>
</feature>